<dbReference type="InterPro" id="IPR001851">
    <property type="entry name" value="ABC_transp_permease"/>
</dbReference>
<dbReference type="PATRIC" id="fig|1678840.3.peg.160"/>
<feature type="transmembrane region" description="Helical" evidence="6">
    <location>
        <begin position="308"/>
        <end position="328"/>
    </location>
</feature>
<feature type="transmembrane region" description="Helical" evidence="6">
    <location>
        <begin position="102"/>
        <end position="121"/>
    </location>
</feature>
<protein>
    <submittedName>
        <fullName evidence="7">ABC-type branched-chain amino acid transport system, permease component</fullName>
    </submittedName>
</protein>
<feature type="transmembrane region" description="Helical" evidence="6">
    <location>
        <begin position="20"/>
        <end position="40"/>
    </location>
</feature>
<evidence type="ECO:0000256" key="1">
    <source>
        <dbReference type="ARBA" id="ARBA00004651"/>
    </source>
</evidence>
<dbReference type="STRING" id="1678840.ATC1_11134"/>
<keyword evidence="8" id="KW-1185">Reference proteome</keyword>
<keyword evidence="4 6" id="KW-1133">Transmembrane helix</keyword>
<feature type="transmembrane region" description="Helical" evidence="6">
    <location>
        <begin position="77"/>
        <end position="96"/>
    </location>
</feature>
<dbReference type="Proteomes" id="UP000053370">
    <property type="component" value="Unassembled WGS sequence"/>
</dbReference>
<feature type="transmembrane region" description="Helical" evidence="6">
    <location>
        <begin position="128"/>
        <end position="149"/>
    </location>
</feature>
<accession>A0A0K8P989</accession>
<dbReference type="Pfam" id="PF02653">
    <property type="entry name" value="BPD_transp_2"/>
    <property type="match status" value="1"/>
</dbReference>
<dbReference type="OrthoDB" id="9789927at2"/>
<dbReference type="InterPro" id="IPR043428">
    <property type="entry name" value="LivM-like"/>
</dbReference>
<feature type="transmembrane region" description="Helical" evidence="6">
    <location>
        <begin position="177"/>
        <end position="195"/>
    </location>
</feature>
<keyword evidence="3 6" id="KW-0812">Transmembrane</keyword>
<dbReference type="EMBL" id="DF968179">
    <property type="protein sequence ID" value="GAP39213.1"/>
    <property type="molecule type" value="Genomic_DNA"/>
</dbReference>
<organism evidence="7">
    <name type="scientific">Flexilinea flocculi</name>
    <dbReference type="NCBI Taxonomy" id="1678840"/>
    <lineage>
        <taxon>Bacteria</taxon>
        <taxon>Bacillati</taxon>
        <taxon>Chloroflexota</taxon>
        <taxon>Anaerolineae</taxon>
        <taxon>Anaerolineales</taxon>
        <taxon>Anaerolineaceae</taxon>
        <taxon>Flexilinea</taxon>
    </lineage>
</organism>
<sequence>MKDNGKQLMNDTRKISRGMVFRVIGGLCLAIFLLSFPHIFTSNYLRNLAILTCMWAIGGQAWNVLSGYGSRYSMGHAIFFGLGAYSSAVLFTKYGISPWIGMIIGMLVSSSISVIVGFPTFKLTPAYYGMATLGFTFTLQAVFLNWRWVGDSRGVFMPLLRKSSILDFQFANNKTQYYYIVLFLLVLSYLLVYKVSKSKLGFYIRAMKEDELAAQSLGVDVMKNLQIVGIISASLASVAGTFYAQYMLYVDPMSVYNSITSNNFILSATLGGIATIAGPLIGAIIFIPTGELIRGWIGGSGKAFDQMLWGFVIILIAIYRPSGILGWFKEHAKFFSGISKWMKEPIVRSNHDNSRM</sequence>
<evidence type="ECO:0000256" key="6">
    <source>
        <dbReference type="SAM" id="Phobius"/>
    </source>
</evidence>
<dbReference type="CDD" id="cd06581">
    <property type="entry name" value="TM_PBP1_LivM_like"/>
    <property type="match status" value="1"/>
</dbReference>
<evidence type="ECO:0000256" key="3">
    <source>
        <dbReference type="ARBA" id="ARBA00022692"/>
    </source>
</evidence>
<proteinExistence type="predicted"/>
<dbReference type="PANTHER" id="PTHR30482">
    <property type="entry name" value="HIGH-AFFINITY BRANCHED-CHAIN AMINO ACID TRANSPORT SYSTEM PERMEASE"/>
    <property type="match status" value="1"/>
</dbReference>
<evidence type="ECO:0000256" key="2">
    <source>
        <dbReference type="ARBA" id="ARBA00022475"/>
    </source>
</evidence>
<reference evidence="7" key="1">
    <citation type="journal article" date="2015" name="Genome Announc.">
        <title>Draft Genome Sequence of Anaerolineae Strain TC1, a Novel Isolate from a Methanogenic Wastewater Treatment System.</title>
        <authorList>
            <person name="Matsuura N."/>
            <person name="Tourlousse D.M."/>
            <person name="Sun L."/>
            <person name="Toyonaga M."/>
            <person name="Kuroda K."/>
            <person name="Ohashi A."/>
            <person name="Cruz R."/>
            <person name="Yamaguchi T."/>
            <person name="Sekiguchi Y."/>
        </authorList>
    </citation>
    <scope>NUCLEOTIDE SEQUENCE [LARGE SCALE GENOMIC DNA]</scope>
    <source>
        <strain evidence="7">TC1</strain>
    </source>
</reference>
<evidence type="ECO:0000256" key="4">
    <source>
        <dbReference type="ARBA" id="ARBA00022989"/>
    </source>
</evidence>
<comment type="subcellular location">
    <subcellularLocation>
        <location evidence="1">Cell membrane</location>
        <topology evidence="1">Multi-pass membrane protein</topology>
    </subcellularLocation>
</comment>
<dbReference type="PANTHER" id="PTHR30482:SF10">
    <property type="entry name" value="HIGH-AFFINITY BRANCHED-CHAIN AMINO ACID TRANSPORT PROTEIN BRAE"/>
    <property type="match status" value="1"/>
</dbReference>
<evidence type="ECO:0000256" key="5">
    <source>
        <dbReference type="ARBA" id="ARBA00023136"/>
    </source>
</evidence>
<evidence type="ECO:0000313" key="8">
    <source>
        <dbReference type="Proteomes" id="UP000053370"/>
    </source>
</evidence>
<keyword evidence="5 6" id="KW-0472">Membrane</keyword>
<dbReference type="GO" id="GO:0015658">
    <property type="term" value="F:branched-chain amino acid transmembrane transporter activity"/>
    <property type="evidence" value="ECO:0007669"/>
    <property type="project" value="InterPro"/>
</dbReference>
<gene>
    <name evidence="7" type="ORF">ATC1_11134</name>
</gene>
<dbReference type="RefSeq" id="WP_062277098.1">
    <property type="nucleotide sequence ID" value="NZ_DF968179.1"/>
</dbReference>
<evidence type="ECO:0000313" key="7">
    <source>
        <dbReference type="EMBL" id="GAP39213.1"/>
    </source>
</evidence>
<dbReference type="GO" id="GO:0005886">
    <property type="term" value="C:plasma membrane"/>
    <property type="evidence" value="ECO:0007669"/>
    <property type="project" value="UniProtKB-SubCell"/>
</dbReference>
<name>A0A0K8P989_9CHLR</name>
<dbReference type="AlphaFoldDB" id="A0A0K8P989"/>
<feature type="transmembrane region" description="Helical" evidence="6">
    <location>
        <begin position="46"/>
        <end position="65"/>
    </location>
</feature>
<feature type="transmembrane region" description="Helical" evidence="6">
    <location>
        <begin position="225"/>
        <end position="244"/>
    </location>
</feature>
<feature type="transmembrane region" description="Helical" evidence="6">
    <location>
        <begin position="264"/>
        <end position="287"/>
    </location>
</feature>
<keyword evidence="2" id="KW-1003">Cell membrane</keyword>